<dbReference type="PROSITE" id="PS00463">
    <property type="entry name" value="ZN2_CY6_FUNGAL_1"/>
    <property type="match status" value="1"/>
</dbReference>
<dbReference type="Pfam" id="PF11951">
    <property type="entry name" value="Fungal_trans_2"/>
    <property type="match status" value="1"/>
</dbReference>
<feature type="compositionally biased region" description="Polar residues" evidence="7">
    <location>
        <begin position="445"/>
        <end position="459"/>
    </location>
</feature>
<dbReference type="Pfam" id="PF00172">
    <property type="entry name" value="Zn_clus"/>
    <property type="match status" value="1"/>
</dbReference>
<dbReference type="InterPro" id="IPR052360">
    <property type="entry name" value="Transcr_Regulatory_Proteins"/>
</dbReference>
<keyword evidence="6" id="KW-0539">Nucleus</keyword>
<dbReference type="Gene3D" id="4.10.240.10">
    <property type="entry name" value="Zn(2)-C6 fungal-type DNA-binding domain"/>
    <property type="match status" value="1"/>
</dbReference>
<evidence type="ECO:0000256" key="5">
    <source>
        <dbReference type="ARBA" id="ARBA00023163"/>
    </source>
</evidence>
<feature type="domain" description="Zn(2)-C6 fungal-type" evidence="8">
    <location>
        <begin position="26"/>
        <end position="54"/>
    </location>
</feature>
<feature type="compositionally biased region" description="Basic and acidic residues" evidence="7">
    <location>
        <begin position="533"/>
        <end position="543"/>
    </location>
</feature>
<keyword evidence="3" id="KW-0805">Transcription regulation</keyword>
<evidence type="ECO:0000256" key="6">
    <source>
        <dbReference type="ARBA" id="ARBA00023242"/>
    </source>
</evidence>
<dbReference type="GO" id="GO:0008270">
    <property type="term" value="F:zinc ion binding"/>
    <property type="evidence" value="ECO:0007669"/>
    <property type="project" value="InterPro"/>
</dbReference>
<dbReference type="InterPro" id="IPR001138">
    <property type="entry name" value="Zn2Cys6_DnaBD"/>
</dbReference>
<reference evidence="9" key="1">
    <citation type="journal article" date="2021" name="Nat. Commun.">
        <title>Genetic determinants of endophytism in the Arabidopsis root mycobiome.</title>
        <authorList>
            <person name="Mesny F."/>
            <person name="Miyauchi S."/>
            <person name="Thiergart T."/>
            <person name="Pickel B."/>
            <person name="Atanasova L."/>
            <person name="Karlsson M."/>
            <person name="Huettel B."/>
            <person name="Barry K.W."/>
            <person name="Haridas S."/>
            <person name="Chen C."/>
            <person name="Bauer D."/>
            <person name="Andreopoulos W."/>
            <person name="Pangilinan J."/>
            <person name="LaButti K."/>
            <person name="Riley R."/>
            <person name="Lipzen A."/>
            <person name="Clum A."/>
            <person name="Drula E."/>
            <person name="Henrissat B."/>
            <person name="Kohler A."/>
            <person name="Grigoriev I.V."/>
            <person name="Martin F.M."/>
            <person name="Hacquard S."/>
        </authorList>
    </citation>
    <scope>NUCLEOTIDE SEQUENCE</scope>
    <source>
        <strain evidence="9">MPI-SDFR-AT-0120</strain>
    </source>
</reference>
<dbReference type="EMBL" id="JAGMVJ010000008">
    <property type="protein sequence ID" value="KAH7088458.1"/>
    <property type="molecule type" value="Genomic_DNA"/>
</dbReference>
<keyword evidence="10" id="KW-1185">Reference proteome</keyword>
<evidence type="ECO:0000313" key="10">
    <source>
        <dbReference type="Proteomes" id="UP000813461"/>
    </source>
</evidence>
<proteinExistence type="predicted"/>
<dbReference type="GO" id="GO:0000981">
    <property type="term" value="F:DNA-binding transcription factor activity, RNA polymerase II-specific"/>
    <property type="evidence" value="ECO:0007669"/>
    <property type="project" value="InterPro"/>
</dbReference>
<evidence type="ECO:0000256" key="7">
    <source>
        <dbReference type="SAM" id="MobiDB-lite"/>
    </source>
</evidence>
<keyword evidence="4" id="KW-0238">DNA-binding</keyword>
<name>A0A8K0RA10_9PLEO</name>
<dbReference type="InterPro" id="IPR021858">
    <property type="entry name" value="Fun_TF"/>
</dbReference>
<dbReference type="Proteomes" id="UP000813461">
    <property type="component" value="Unassembled WGS sequence"/>
</dbReference>
<sequence>MELQRSMDDTKLRNLEKQYKLRVKTGCETCRIRKVKCDEAKPACLRCTRTGRKCDGYTHLSREKKSDHATAASYRNSSFLAVPQATTALTIQRSPCRSLSPNLQENRSFAYFQTRTLPMWTEFFDSELWSRTVLQLSHSEPAIKHGILALSTMHERYETSSPVFTPNSNDFAFVQYMHAVQHSKRLLATHQEGKIGLEMVLIACIIFTCYENLAGNYHTASMHLRNGLRILQQHGEKVKESAVANVLYRFDVQAMTFSDNAAVYIYELDAAPVCPRIPDRYVTNESARDDLVRLMRCMLWLAGVIDRHPGAASHPAWLATHSALTSSFEQWESRFAEYLLKAEHNDDKIRAGNTLLKMSALTIRIVMGSGAGMTTEMAWDPFMDRFKEIVDLAERMPVLNTQVAWTHTSLSARDSGLSSSTALPSRTRRIAPTPKPSTHLPTPYTPTSVFSHITPSLPSMQPATTPQQQQPRFSPSFELSPIVPLFIVVCRCRDPTTRRRAIALLLSHRRREGVWDSRGAGMVGARCMAREEGLTPSDTHGDGDAQGDDDNDEYLLRRNPNVNSCEDVKEEKRVKDVFVRVEVVKGCVDLVYELTTGVRIAEKGVVWEKKGERVGGK</sequence>
<dbReference type="AlphaFoldDB" id="A0A8K0RA10"/>
<gene>
    <name evidence="9" type="ORF">FB567DRAFT_339148</name>
</gene>
<dbReference type="PANTHER" id="PTHR36206:SF4">
    <property type="entry name" value="HYPOTHETICAL CONSERVED PROTEIN (EUROFUNG)-RELATED"/>
    <property type="match status" value="1"/>
</dbReference>
<dbReference type="InterPro" id="IPR036864">
    <property type="entry name" value="Zn2-C6_fun-type_DNA-bd_sf"/>
</dbReference>
<dbReference type="PROSITE" id="PS50048">
    <property type="entry name" value="ZN2_CY6_FUNGAL_2"/>
    <property type="match status" value="1"/>
</dbReference>
<dbReference type="CDD" id="cd00067">
    <property type="entry name" value="GAL4"/>
    <property type="match status" value="1"/>
</dbReference>
<dbReference type="GO" id="GO:0003677">
    <property type="term" value="F:DNA binding"/>
    <property type="evidence" value="ECO:0007669"/>
    <property type="project" value="UniProtKB-KW"/>
</dbReference>
<comment type="caution">
    <text evidence="9">The sequence shown here is derived from an EMBL/GenBank/DDBJ whole genome shotgun (WGS) entry which is preliminary data.</text>
</comment>
<feature type="compositionally biased region" description="Low complexity" evidence="7">
    <location>
        <begin position="413"/>
        <end position="422"/>
    </location>
</feature>
<dbReference type="PANTHER" id="PTHR36206">
    <property type="entry name" value="ASPERCRYPTIN BIOSYNTHESIS CLUSTER-SPECIFIC TRANSCRIPTION REGULATOR ATNN-RELATED"/>
    <property type="match status" value="1"/>
</dbReference>
<accession>A0A8K0RA10</accession>
<keyword evidence="5" id="KW-0804">Transcription</keyword>
<evidence type="ECO:0000313" key="9">
    <source>
        <dbReference type="EMBL" id="KAH7088458.1"/>
    </source>
</evidence>
<keyword evidence="2" id="KW-0862">Zinc</keyword>
<dbReference type="SMART" id="SM00066">
    <property type="entry name" value="GAL4"/>
    <property type="match status" value="1"/>
</dbReference>
<evidence type="ECO:0000256" key="4">
    <source>
        <dbReference type="ARBA" id="ARBA00023125"/>
    </source>
</evidence>
<evidence type="ECO:0000256" key="1">
    <source>
        <dbReference type="ARBA" id="ARBA00022723"/>
    </source>
</evidence>
<evidence type="ECO:0000256" key="3">
    <source>
        <dbReference type="ARBA" id="ARBA00023015"/>
    </source>
</evidence>
<evidence type="ECO:0000256" key="2">
    <source>
        <dbReference type="ARBA" id="ARBA00022833"/>
    </source>
</evidence>
<keyword evidence="1" id="KW-0479">Metal-binding</keyword>
<feature type="compositionally biased region" description="Low complexity" evidence="7">
    <location>
        <begin position="461"/>
        <end position="471"/>
    </location>
</feature>
<dbReference type="SUPFAM" id="SSF57701">
    <property type="entry name" value="Zn2/Cys6 DNA-binding domain"/>
    <property type="match status" value="1"/>
</dbReference>
<feature type="region of interest" description="Disordered" evidence="7">
    <location>
        <begin position="533"/>
        <end position="553"/>
    </location>
</feature>
<dbReference type="OrthoDB" id="3172332at2759"/>
<protein>
    <recommendedName>
        <fullName evidence="8">Zn(2)-C6 fungal-type domain-containing protein</fullName>
    </recommendedName>
</protein>
<feature type="region of interest" description="Disordered" evidence="7">
    <location>
        <begin position="413"/>
        <end position="475"/>
    </location>
</feature>
<evidence type="ECO:0000259" key="8">
    <source>
        <dbReference type="PROSITE" id="PS50048"/>
    </source>
</evidence>
<organism evidence="9 10">
    <name type="scientific">Paraphoma chrysanthemicola</name>
    <dbReference type="NCBI Taxonomy" id="798071"/>
    <lineage>
        <taxon>Eukaryota</taxon>
        <taxon>Fungi</taxon>
        <taxon>Dikarya</taxon>
        <taxon>Ascomycota</taxon>
        <taxon>Pezizomycotina</taxon>
        <taxon>Dothideomycetes</taxon>
        <taxon>Pleosporomycetidae</taxon>
        <taxon>Pleosporales</taxon>
        <taxon>Pleosporineae</taxon>
        <taxon>Phaeosphaeriaceae</taxon>
        <taxon>Paraphoma</taxon>
    </lineage>
</organism>